<evidence type="ECO:0000313" key="4">
    <source>
        <dbReference type="Proteomes" id="UP001208570"/>
    </source>
</evidence>
<evidence type="ECO:0000313" key="3">
    <source>
        <dbReference type="EMBL" id="KAK2138696.1"/>
    </source>
</evidence>
<gene>
    <name evidence="3" type="ORF">LSH36_2488g00000</name>
    <name evidence="2" type="ORF">LSH36_3088g00000</name>
</gene>
<evidence type="ECO:0000256" key="1">
    <source>
        <dbReference type="SAM" id="MobiDB-lite"/>
    </source>
</evidence>
<feature type="region of interest" description="Disordered" evidence="1">
    <location>
        <begin position="1"/>
        <end position="43"/>
    </location>
</feature>
<feature type="compositionally biased region" description="Basic and acidic residues" evidence="1">
    <location>
        <begin position="10"/>
        <end position="37"/>
    </location>
</feature>
<proteinExistence type="predicted"/>
<accession>A0AAD9IP30</accession>
<name>A0AAD9IP30_9ANNE</name>
<organism evidence="2 4">
    <name type="scientific">Paralvinella palmiformis</name>
    <dbReference type="NCBI Taxonomy" id="53620"/>
    <lineage>
        <taxon>Eukaryota</taxon>
        <taxon>Metazoa</taxon>
        <taxon>Spiralia</taxon>
        <taxon>Lophotrochozoa</taxon>
        <taxon>Annelida</taxon>
        <taxon>Polychaeta</taxon>
        <taxon>Sedentaria</taxon>
        <taxon>Canalipalpata</taxon>
        <taxon>Terebellida</taxon>
        <taxon>Terebelliformia</taxon>
        <taxon>Alvinellidae</taxon>
        <taxon>Paralvinella</taxon>
    </lineage>
</organism>
<protein>
    <submittedName>
        <fullName evidence="2">Uncharacterized protein</fullName>
    </submittedName>
</protein>
<comment type="caution">
    <text evidence="2">The sequence shown here is derived from an EMBL/GenBank/DDBJ whole genome shotgun (WGS) entry which is preliminary data.</text>
</comment>
<dbReference type="AlphaFoldDB" id="A0AAD9IP30"/>
<keyword evidence="4" id="KW-1185">Reference proteome</keyword>
<dbReference type="Proteomes" id="UP001208570">
    <property type="component" value="Unassembled WGS sequence"/>
</dbReference>
<dbReference type="EMBL" id="JAODUP010003074">
    <property type="protein sequence ID" value="KAK2138419.1"/>
    <property type="molecule type" value="Genomic_DNA"/>
</dbReference>
<dbReference type="EMBL" id="JAODUP010002565">
    <property type="protein sequence ID" value="KAK2138696.1"/>
    <property type="molecule type" value="Genomic_DNA"/>
</dbReference>
<evidence type="ECO:0000313" key="2">
    <source>
        <dbReference type="EMBL" id="KAK2138419.1"/>
    </source>
</evidence>
<feature type="non-terminal residue" evidence="2">
    <location>
        <position position="43"/>
    </location>
</feature>
<sequence>MKEANQAMTEIHKENKQSSDQEREVAKTKSKIIEKTTTRRNGR</sequence>
<reference evidence="2" key="1">
    <citation type="journal article" date="2023" name="Mol. Biol. Evol.">
        <title>Third-Generation Sequencing Reveals the Adaptive Role of the Epigenome in Three Deep-Sea Polychaetes.</title>
        <authorList>
            <person name="Perez M."/>
            <person name="Aroh O."/>
            <person name="Sun Y."/>
            <person name="Lan Y."/>
            <person name="Juniper S.K."/>
            <person name="Young C.R."/>
            <person name="Angers B."/>
            <person name="Qian P.Y."/>
        </authorList>
    </citation>
    <scope>NUCLEOTIDE SEQUENCE</scope>
    <source>
        <strain evidence="2">P08H-3</strain>
    </source>
</reference>